<evidence type="ECO:0000259" key="9">
    <source>
        <dbReference type="SMART" id="SM00482"/>
    </source>
</evidence>
<dbReference type="InterPro" id="IPR036397">
    <property type="entry name" value="RNaseH_sf"/>
</dbReference>
<feature type="domain" description="5'-3' exonuclease" evidence="8">
    <location>
        <begin position="1"/>
        <end position="258"/>
    </location>
</feature>
<evidence type="ECO:0000256" key="4">
    <source>
        <dbReference type="ARBA" id="ARBA00022763"/>
    </source>
</evidence>
<evidence type="ECO:0000256" key="1">
    <source>
        <dbReference type="ARBA" id="ARBA00022679"/>
    </source>
</evidence>
<dbReference type="SUPFAM" id="SSF88723">
    <property type="entry name" value="PIN domain-like"/>
    <property type="match status" value="1"/>
</dbReference>
<dbReference type="GO" id="GO:0006261">
    <property type="term" value="P:DNA-templated DNA replication"/>
    <property type="evidence" value="ECO:0007669"/>
    <property type="project" value="InterPro"/>
</dbReference>
<dbReference type="FunFam" id="1.10.150.20:FF:000003">
    <property type="entry name" value="DNA polymerase I"/>
    <property type="match status" value="1"/>
</dbReference>
<dbReference type="GO" id="GO:0006302">
    <property type="term" value="P:double-strand break repair"/>
    <property type="evidence" value="ECO:0007669"/>
    <property type="project" value="TreeGrafter"/>
</dbReference>
<organism evidence="10">
    <name type="scientific">freshwater metagenome</name>
    <dbReference type="NCBI Taxonomy" id="449393"/>
    <lineage>
        <taxon>unclassified sequences</taxon>
        <taxon>metagenomes</taxon>
        <taxon>ecological metagenomes</taxon>
    </lineage>
</organism>
<protein>
    <submittedName>
        <fullName evidence="10">Unannotated protein</fullName>
    </submittedName>
</protein>
<keyword evidence="2" id="KW-0548">Nucleotidyltransferase</keyword>
<dbReference type="GO" id="GO:0008409">
    <property type="term" value="F:5'-3' exonuclease activity"/>
    <property type="evidence" value="ECO:0007669"/>
    <property type="project" value="InterPro"/>
</dbReference>
<keyword evidence="5" id="KW-0239">DNA-directed DNA polymerase</keyword>
<dbReference type="Gene3D" id="1.10.150.20">
    <property type="entry name" value="5' to 3' exonuclease, C-terminal subdomain"/>
    <property type="match status" value="2"/>
</dbReference>
<dbReference type="PANTHER" id="PTHR10133:SF27">
    <property type="entry name" value="DNA POLYMERASE NU"/>
    <property type="match status" value="1"/>
</dbReference>
<keyword evidence="1" id="KW-0808">Transferase</keyword>
<evidence type="ECO:0000259" key="8">
    <source>
        <dbReference type="SMART" id="SM00475"/>
    </source>
</evidence>
<proteinExistence type="predicted"/>
<feature type="domain" description="DNA-directed DNA polymerase family A palm" evidence="9">
    <location>
        <begin position="659"/>
        <end position="865"/>
    </location>
</feature>
<dbReference type="InterPro" id="IPR001098">
    <property type="entry name" value="DNA-dir_DNA_pol_A_palm_dom"/>
</dbReference>
<reference evidence="10" key="1">
    <citation type="submission" date="2020-05" db="EMBL/GenBank/DDBJ databases">
        <authorList>
            <person name="Chiriac C."/>
            <person name="Salcher M."/>
            <person name="Ghai R."/>
            <person name="Kavagutti S V."/>
        </authorList>
    </citation>
    <scope>NUCLEOTIDE SEQUENCE</scope>
</reference>
<dbReference type="SUPFAM" id="SSF47807">
    <property type="entry name" value="5' to 3' exonuclease, C-terminal subdomain"/>
    <property type="match status" value="1"/>
</dbReference>
<evidence type="ECO:0000256" key="6">
    <source>
        <dbReference type="ARBA" id="ARBA00023125"/>
    </source>
</evidence>
<evidence type="ECO:0000256" key="5">
    <source>
        <dbReference type="ARBA" id="ARBA00022932"/>
    </source>
</evidence>
<dbReference type="Gene3D" id="3.30.70.370">
    <property type="match status" value="1"/>
</dbReference>
<evidence type="ECO:0000256" key="2">
    <source>
        <dbReference type="ARBA" id="ARBA00022695"/>
    </source>
</evidence>
<dbReference type="PANTHER" id="PTHR10133">
    <property type="entry name" value="DNA POLYMERASE I"/>
    <property type="match status" value="1"/>
</dbReference>
<dbReference type="EMBL" id="CAEZUN010000003">
    <property type="protein sequence ID" value="CAB4590752.1"/>
    <property type="molecule type" value="Genomic_DNA"/>
</dbReference>
<dbReference type="SMART" id="SM00475">
    <property type="entry name" value="53EXOc"/>
    <property type="match status" value="1"/>
</dbReference>
<evidence type="ECO:0000256" key="7">
    <source>
        <dbReference type="ARBA" id="ARBA00023204"/>
    </source>
</evidence>
<dbReference type="CDD" id="cd09859">
    <property type="entry name" value="PIN_53EXO"/>
    <property type="match status" value="1"/>
</dbReference>
<dbReference type="CDD" id="cd06140">
    <property type="entry name" value="DNA_polA_I_Bacillus_like_exo"/>
    <property type="match status" value="1"/>
</dbReference>
<dbReference type="Pfam" id="PF01367">
    <property type="entry name" value="5_3_exonuc"/>
    <property type="match status" value="1"/>
</dbReference>
<dbReference type="InterPro" id="IPR020045">
    <property type="entry name" value="DNA_polI_H3TH"/>
</dbReference>
<dbReference type="InterPro" id="IPR012337">
    <property type="entry name" value="RNaseH-like_sf"/>
</dbReference>
<gene>
    <name evidence="10" type="ORF">UFOPK1826_00042</name>
</gene>
<dbReference type="InterPro" id="IPR002298">
    <property type="entry name" value="DNA_polymerase_A"/>
</dbReference>
<name>A0A6J6FNR8_9ZZZZ</name>
<dbReference type="CDD" id="cd09898">
    <property type="entry name" value="H3TH_53EXO"/>
    <property type="match status" value="1"/>
</dbReference>
<dbReference type="PRINTS" id="PR00868">
    <property type="entry name" value="DNAPOLI"/>
</dbReference>
<dbReference type="InterPro" id="IPR020046">
    <property type="entry name" value="5-3_exonucl_a-hlix_arch_N"/>
</dbReference>
<dbReference type="SMART" id="SM00279">
    <property type="entry name" value="HhH2"/>
    <property type="match status" value="1"/>
</dbReference>
<dbReference type="Gene3D" id="3.30.420.10">
    <property type="entry name" value="Ribonuclease H-like superfamily/Ribonuclease H"/>
    <property type="match status" value="1"/>
</dbReference>
<dbReference type="Pfam" id="PF02739">
    <property type="entry name" value="5_3_exonuc_N"/>
    <property type="match status" value="1"/>
</dbReference>
<dbReference type="SMART" id="SM00482">
    <property type="entry name" value="POLAc"/>
    <property type="match status" value="1"/>
</dbReference>
<dbReference type="InterPro" id="IPR002421">
    <property type="entry name" value="5-3_exonuclease"/>
</dbReference>
<keyword evidence="6" id="KW-0238">DNA-binding</keyword>
<dbReference type="InterPro" id="IPR036279">
    <property type="entry name" value="5-3_exonuclease_C_sf"/>
</dbReference>
<keyword evidence="3" id="KW-0235">DNA replication</keyword>
<dbReference type="GO" id="GO:0003677">
    <property type="term" value="F:DNA binding"/>
    <property type="evidence" value="ECO:0007669"/>
    <property type="project" value="UniProtKB-KW"/>
</dbReference>
<dbReference type="FunFam" id="1.10.150.20:FF:000002">
    <property type="entry name" value="DNA polymerase I"/>
    <property type="match status" value="1"/>
</dbReference>
<dbReference type="NCBIfam" id="NF004397">
    <property type="entry name" value="PRK05755.1"/>
    <property type="match status" value="1"/>
</dbReference>
<evidence type="ECO:0000313" key="10">
    <source>
        <dbReference type="EMBL" id="CAB4590752.1"/>
    </source>
</evidence>
<dbReference type="GO" id="GO:0003887">
    <property type="term" value="F:DNA-directed DNA polymerase activity"/>
    <property type="evidence" value="ECO:0007669"/>
    <property type="project" value="UniProtKB-KW"/>
</dbReference>
<dbReference type="InterPro" id="IPR043502">
    <property type="entry name" value="DNA/RNA_pol_sf"/>
</dbReference>
<dbReference type="InterPro" id="IPR029060">
    <property type="entry name" value="PIN-like_dom_sf"/>
</dbReference>
<dbReference type="Pfam" id="PF00476">
    <property type="entry name" value="DNA_pol_A"/>
    <property type="match status" value="1"/>
</dbReference>
<dbReference type="InterPro" id="IPR018320">
    <property type="entry name" value="DNA_polymerase_1"/>
</dbReference>
<dbReference type="Gene3D" id="1.20.1060.10">
    <property type="entry name" value="Taq DNA Polymerase, Chain T, domain 4"/>
    <property type="match status" value="1"/>
</dbReference>
<accession>A0A6J6FNR8</accession>
<dbReference type="InterPro" id="IPR008918">
    <property type="entry name" value="HhH2"/>
</dbReference>
<dbReference type="NCBIfam" id="TIGR00593">
    <property type="entry name" value="pola"/>
    <property type="match status" value="1"/>
</dbReference>
<evidence type="ECO:0000256" key="3">
    <source>
        <dbReference type="ARBA" id="ARBA00022705"/>
    </source>
</evidence>
<sequence>MVLDGNSLAYRAFFALPTDMVTASGQVTNSVYGFTSMLLTLLRDHKPEGIIVVFDRKEKTFRHEAAPEYKAQREAQPDILYQQLDLIRELLNAMGIVAIDAAGFEGDDLIATIAERAQQSGDDLIIVTGDRDNYQLVSDPHIRVLYNKRGVSDYALYDEAGIFERTGVTPKQYADYAALRGDPSDNLDGVPGVGEKTAAKLIVKYLTLENIFDHADEQTPKLKQALIENRERVTRNAKLMVLRRDAPVEIDIHESMPKPRVDDVKKMFALFEFRTMNTRFIEALKHFPIDLSKAATSDTNSAKSPVVNSEEQSASVLSAVVSICKDANSALAALKSNTVSDIAAAWVGDPGRSELLGIAVVTDKKTHAVSWITKSLLTESSVKKFLLANWQFRGHNIKPLLRSLLLLGIDLKYMKLDTAIAAYLLDPSESRYEISQVVERYTGLLFGSVATSTQEGQLSFDAVDSESSASAFAANNALGVCVVADRLINALEQQKLSELYFDIEHPLVRVLAKMEFLGVLVDLKQLNAINDRLTAECLKLTKHLHQIAKQEFNLNSPLQLRKILYEDKKLTPGKKNKTGPSTDAATLEKLKDQWPEFIEPLLEYREVEKLRSTYGEGLLSSVGSDKRIHATFNQTVARTGRLSSDQPNLHNIPIRSEQGKVFRTAFVPRKGMRFLVADYNQIELRCIAHLANDPGLIEAFNNNVDVHNVTAANVFGVALNKVTSEQRSKAKMVSYGLAYGMEAYGLAQRLAIGVSEASEILEAYFKAFPRVKKYMDETVEEARKRGYTETLFGRRRTIPELQNPNFRIRQIGERQAMNSGIQGLAADIFKVALVRIDAELEAEKFESQLVLQVHDEVILEAIPSEEVAVEKLVRDAMCSAAELSVSLEVNLAWGDTWASAKS</sequence>
<dbReference type="SUPFAM" id="SSF53098">
    <property type="entry name" value="Ribonuclease H-like"/>
    <property type="match status" value="1"/>
</dbReference>
<dbReference type="Gene3D" id="3.40.50.1010">
    <property type="entry name" value="5'-nuclease"/>
    <property type="match status" value="1"/>
</dbReference>
<keyword evidence="4" id="KW-0227">DNA damage</keyword>
<dbReference type="SUPFAM" id="SSF56672">
    <property type="entry name" value="DNA/RNA polymerases"/>
    <property type="match status" value="1"/>
</dbReference>
<dbReference type="AlphaFoldDB" id="A0A6J6FNR8"/>
<keyword evidence="7" id="KW-0234">DNA repair</keyword>
<dbReference type="CDD" id="cd08637">
    <property type="entry name" value="DNA_pol_A_pol_I_C"/>
    <property type="match status" value="1"/>
</dbReference>